<dbReference type="Proteomes" id="UP000886523">
    <property type="component" value="Unassembled WGS sequence"/>
</dbReference>
<organism evidence="2 3">
    <name type="scientific">Hydnum rufescens UP504</name>
    <dbReference type="NCBI Taxonomy" id="1448309"/>
    <lineage>
        <taxon>Eukaryota</taxon>
        <taxon>Fungi</taxon>
        <taxon>Dikarya</taxon>
        <taxon>Basidiomycota</taxon>
        <taxon>Agaricomycotina</taxon>
        <taxon>Agaricomycetes</taxon>
        <taxon>Cantharellales</taxon>
        <taxon>Hydnaceae</taxon>
        <taxon>Hydnum</taxon>
    </lineage>
</organism>
<gene>
    <name evidence="2" type="ORF">BS47DRAFT_1369506</name>
</gene>
<accession>A0A9P6ADC4</accession>
<dbReference type="EMBL" id="MU129349">
    <property type="protein sequence ID" value="KAF9503477.1"/>
    <property type="molecule type" value="Genomic_DNA"/>
</dbReference>
<evidence type="ECO:0000256" key="1">
    <source>
        <dbReference type="SAM" id="MobiDB-lite"/>
    </source>
</evidence>
<reference evidence="2" key="1">
    <citation type="journal article" date="2020" name="Nat. Commun.">
        <title>Large-scale genome sequencing of mycorrhizal fungi provides insights into the early evolution of symbiotic traits.</title>
        <authorList>
            <person name="Miyauchi S."/>
            <person name="Kiss E."/>
            <person name="Kuo A."/>
            <person name="Drula E."/>
            <person name="Kohler A."/>
            <person name="Sanchez-Garcia M."/>
            <person name="Morin E."/>
            <person name="Andreopoulos B."/>
            <person name="Barry K.W."/>
            <person name="Bonito G."/>
            <person name="Buee M."/>
            <person name="Carver A."/>
            <person name="Chen C."/>
            <person name="Cichocki N."/>
            <person name="Clum A."/>
            <person name="Culley D."/>
            <person name="Crous P.W."/>
            <person name="Fauchery L."/>
            <person name="Girlanda M."/>
            <person name="Hayes R.D."/>
            <person name="Keri Z."/>
            <person name="LaButti K."/>
            <person name="Lipzen A."/>
            <person name="Lombard V."/>
            <person name="Magnuson J."/>
            <person name="Maillard F."/>
            <person name="Murat C."/>
            <person name="Nolan M."/>
            <person name="Ohm R.A."/>
            <person name="Pangilinan J."/>
            <person name="Pereira M.F."/>
            <person name="Perotto S."/>
            <person name="Peter M."/>
            <person name="Pfister S."/>
            <person name="Riley R."/>
            <person name="Sitrit Y."/>
            <person name="Stielow J.B."/>
            <person name="Szollosi G."/>
            <person name="Zifcakova L."/>
            <person name="Stursova M."/>
            <person name="Spatafora J.W."/>
            <person name="Tedersoo L."/>
            <person name="Vaario L.M."/>
            <person name="Yamada A."/>
            <person name="Yan M."/>
            <person name="Wang P."/>
            <person name="Xu J."/>
            <person name="Bruns T."/>
            <person name="Baldrian P."/>
            <person name="Vilgalys R."/>
            <person name="Dunand C."/>
            <person name="Henrissat B."/>
            <person name="Grigoriev I.V."/>
            <person name="Hibbett D."/>
            <person name="Nagy L.G."/>
            <person name="Martin F.M."/>
        </authorList>
    </citation>
    <scope>NUCLEOTIDE SEQUENCE</scope>
    <source>
        <strain evidence="2">UP504</strain>
    </source>
</reference>
<evidence type="ECO:0000313" key="2">
    <source>
        <dbReference type="EMBL" id="KAF9503477.1"/>
    </source>
</evidence>
<sequence>MYSTQMPYISYISCHIDDPPLPASLNMISSSDGVKLTDAYCKQLEDFVLRNCERYRQWCLAASNLGIQVSLTTLVMPVKPQSLGESPFSVHLLSQSMLDELAMTQLMTMHWCIDHISMVGKTDRPHFGVDDNLIGALYLHSNSGVWLDDLQAHRVPLWGLWFDDAGIDIKSMQHLTGKEISQEELNPILKEKGNNVHYHTVSEQLIVESDCPSPWFIALRSYPGVPPHKALEDIILNALFLQYQPQPPEEMSAHFSEGVTCDMDEVLEAEPWFGPDNDKEEAAQEEEDALDRSIQPRRGKSNEDFEAWHEVEIIKFKKWKQAAQAKMDVARKEANELMHGKKKGKLSNFDACILEGWRDPNSKSVARNAAKCCKWLRLDKDSGSMSAGSSGSRLPSIMGTHAGSLHVDSLPPEHEIVIGIVGAIEASVPARQMEASPTEATSSTPASTEATPSTPALTGVAPSAPVSTEVTPSTPVPTEAMPSTPVPTGVILSAPVSTEEMPSAPAPTGVMPSAPVSTEVTPSTPPTGAVPSTPVSTEATPSAPAPTGATPSAAPPIEAMASISTPTETPPIELVPLCTKSVMVEAEPAGVSVPTFPAQKMTPEVIPAETTPLPTWQSLELHVHDPHCILTHAHPLPHIPAHILGIPLSPKGGDSIIPSPKRTIIIIKNAIILWVPHSLIDGLRGLQKLAQYGGGSQPVHGLHPRALTTTFGPTRGHNDDWGSEFHASHGGELNRSSHSGALTGPNATFSVSGPMQPISSWVGTTTSSAVAKGSHVDLTSSFQSIPLGRWFAIIAGPLPNDSFHDIQLWLDVYPQVIAVQSRMAEIEICDELKTLVSSWATLCGVDIGTTTVEEPSGPSEHFTGWKDLEYVDQGAPPCIKGGAERAHYGEFFLHYDTFPPLSGAAPPKAERLRHLDCVEFSTEWFLAHLARLRDHVDLPLCHMEMLIHAHKYCSLGAGFAVPMWPTEGPVDAVICRISRMARDDMGSILTPNPVADESFGFMKSSSIWHIKLDLASISPQYPKSE</sequence>
<name>A0A9P6ADC4_9AGAM</name>
<proteinExistence type="predicted"/>
<feature type="region of interest" description="Disordered" evidence="1">
    <location>
        <begin position="272"/>
        <end position="301"/>
    </location>
</feature>
<protein>
    <submittedName>
        <fullName evidence="2">Uncharacterized protein</fullName>
    </submittedName>
</protein>
<feature type="region of interest" description="Disordered" evidence="1">
    <location>
        <begin position="430"/>
        <end position="553"/>
    </location>
</feature>
<feature type="compositionally biased region" description="Low complexity" evidence="1">
    <location>
        <begin position="512"/>
        <end position="522"/>
    </location>
</feature>
<feature type="compositionally biased region" description="Low complexity" evidence="1">
    <location>
        <begin position="531"/>
        <end position="553"/>
    </location>
</feature>
<feature type="compositionally biased region" description="Low complexity" evidence="1">
    <location>
        <begin position="434"/>
        <end position="480"/>
    </location>
</feature>
<keyword evidence="3" id="KW-1185">Reference proteome</keyword>
<evidence type="ECO:0000313" key="3">
    <source>
        <dbReference type="Proteomes" id="UP000886523"/>
    </source>
</evidence>
<dbReference type="AlphaFoldDB" id="A0A9P6ADC4"/>
<comment type="caution">
    <text evidence="2">The sequence shown here is derived from an EMBL/GenBank/DDBJ whole genome shotgun (WGS) entry which is preliminary data.</text>
</comment>